<dbReference type="Proteomes" id="UP000216339">
    <property type="component" value="Unassembled WGS sequence"/>
</dbReference>
<gene>
    <name evidence="2" type="ORF">BSZ37_13305</name>
</gene>
<name>A0A271J1D7_9BACT</name>
<evidence type="ECO:0000313" key="3">
    <source>
        <dbReference type="Proteomes" id="UP000216339"/>
    </source>
</evidence>
<dbReference type="RefSeq" id="WP_095511013.1">
    <property type="nucleotide sequence ID" value="NZ_MQWD01000001.1"/>
</dbReference>
<protein>
    <recommendedName>
        <fullName evidence="1">Segregation and condensation protein A</fullName>
    </recommendedName>
</protein>
<dbReference type="EMBL" id="MQWD01000001">
    <property type="protein sequence ID" value="PAP77341.1"/>
    <property type="molecule type" value="Genomic_DNA"/>
</dbReference>
<sequence>MHRVQLDQFEGPLDLLLFFIRRDEIDVHDIPIARIADEYLEAVRVLEHVDLDAAADFIYTAALLIQIKARMLMPRPELDDEGEPIDPRKELVERLIEYVRYKEAAGNLEGRFEARQRLRTRGQAADQRDELAPPVEQTYRATIFDLVAALGAAVERAAAESEIIRHEVARESFAIDVQRSWVLSRVEGGGASFQALVARRSKSFVIVTFLAVLDLAQRQAIRLVFGLDPQDFAVEPVEAVTSVDDTRSDESLSAAA</sequence>
<dbReference type="OrthoDB" id="9811016at2"/>
<proteinExistence type="predicted"/>
<evidence type="ECO:0000256" key="1">
    <source>
        <dbReference type="ARBA" id="ARBA00044777"/>
    </source>
</evidence>
<organism evidence="2 3">
    <name type="scientific">Rubrivirga marina</name>
    <dbReference type="NCBI Taxonomy" id="1196024"/>
    <lineage>
        <taxon>Bacteria</taxon>
        <taxon>Pseudomonadati</taxon>
        <taxon>Rhodothermota</taxon>
        <taxon>Rhodothermia</taxon>
        <taxon>Rhodothermales</taxon>
        <taxon>Rubricoccaceae</taxon>
        <taxon>Rubrivirga</taxon>
    </lineage>
</organism>
<comment type="caution">
    <text evidence="2">The sequence shown here is derived from an EMBL/GenBank/DDBJ whole genome shotgun (WGS) entry which is preliminary data.</text>
</comment>
<reference evidence="2 3" key="1">
    <citation type="submission" date="2016-11" db="EMBL/GenBank/DDBJ databases">
        <title>Study of marine rhodopsin-containing bacteria.</title>
        <authorList>
            <person name="Yoshizawa S."/>
            <person name="Kumagai Y."/>
            <person name="Kogure K."/>
        </authorList>
    </citation>
    <scope>NUCLEOTIDE SEQUENCE [LARGE SCALE GENOMIC DNA]</scope>
    <source>
        <strain evidence="2 3">SAORIC-28</strain>
    </source>
</reference>
<evidence type="ECO:0000313" key="2">
    <source>
        <dbReference type="EMBL" id="PAP77341.1"/>
    </source>
</evidence>
<keyword evidence="3" id="KW-1185">Reference proteome</keyword>
<dbReference type="InterPro" id="IPR003768">
    <property type="entry name" value="ScpA"/>
</dbReference>
<dbReference type="Pfam" id="PF02616">
    <property type="entry name" value="SMC_ScpA"/>
    <property type="match status" value="1"/>
</dbReference>
<dbReference type="PANTHER" id="PTHR33969">
    <property type="entry name" value="SEGREGATION AND CONDENSATION PROTEIN A"/>
    <property type="match status" value="1"/>
</dbReference>
<dbReference type="PANTHER" id="PTHR33969:SF2">
    <property type="entry name" value="SEGREGATION AND CONDENSATION PROTEIN A"/>
    <property type="match status" value="1"/>
</dbReference>
<dbReference type="AlphaFoldDB" id="A0A271J1D7"/>
<dbReference type="Gene3D" id="6.10.250.2410">
    <property type="match status" value="1"/>
</dbReference>
<accession>A0A271J1D7</accession>